<dbReference type="Proteomes" id="UP000095329">
    <property type="component" value="Unassembled WGS sequence"/>
</dbReference>
<name>A0A1D3DN35_9ACTN</name>
<dbReference type="AlphaFoldDB" id="A0A1D3DN35"/>
<feature type="domain" description="Transposase IS701-like DDE" evidence="1">
    <location>
        <begin position="27"/>
        <end position="271"/>
    </location>
</feature>
<gene>
    <name evidence="2" type="ORF">J116_003905</name>
</gene>
<dbReference type="PANTHER" id="PTHR33627:SF1">
    <property type="entry name" value="TRANSPOSASE"/>
    <property type="match status" value="1"/>
</dbReference>
<organism evidence="2 3">
    <name type="scientific">Streptomyces thermolilacinus SPC6</name>
    <dbReference type="NCBI Taxonomy" id="1306406"/>
    <lineage>
        <taxon>Bacteria</taxon>
        <taxon>Bacillati</taxon>
        <taxon>Actinomycetota</taxon>
        <taxon>Actinomycetes</taxon>
        <taxon>Kitasatosporales</taxon>
        <taxon>Streptomycetaceae</taxon>
        <taxon>Streptomyces</taxon>
    </lineage>
</organism>
<sequence>MGFEGVRAGSPAEQEVLEGVVAGLCAELFAWLPRRDQRRRGEQYLRGLLNARGRKSVRNIAASAGDGAAEQSLHHFVSVSPWDWAQVRAALARYVERELGPRCWVVRSVVIPKAGRHSVGVARRFVPSAGHLVNSQEAYGVWAAGDGWSTPVNWRLRLPGQRVGGTPRGVVAVAAPECAAGAVREAGAWTDASRRPVVADLPDLEPLALVRALREAGLPFVVPVPESVVVAAEDPALGRIAAGPLPAGRLLRLAGPLRRPVTWVEPVTGRTRAGLVAGVRVALPGAGPALLLGVWDGGAAGAGAGVLGGPVRCWLTGVPGRPWGELLRLALLSGRVAADFAATSLDVGLADFEGRSYGGWHRHTTLASAAQAARTLTAAHRAAAAPGGQPMARSG</sequence>
<protein>
    <recommendedName>
        <fullName evidence="1">Transposase IS701-like DDE domain-containing protein</fullName>
    </recommendedName>
</protein>
<dbReference type="STRING" id="1306406.J116_003905"/>
<evidence type="ECO:0000313" key="2">
    <source>
        <dbReference type="EMBL" id="OEJ93738.1"/>
    </source>
</evidence>
<evidence type="ECO:0000313" key="3">
    <source>
        <dbReference type="Proteomes" id="UP000095329"/>
    </source>
</evidence>
<dbReference type="RefSeq" id="WP_069818283.1">
    <property type="nucleotide sequence ID" value="NZ_ASHX02000001.1"/>
</dbReference>
<dbReference type="InterPro" id="IPR038721">
    <property type="entry name" value="IS701-like_DDE_dom"/>
</dbReference>
<comment type="caution">
    <text evidence="2">The sequence shown here is derived from an EMBL/GenBank/DDBJ whole genome shotgun (WGS) entry which is preliminary data.</text>
</comment>
<dbReference type="PANTHER" id="PTHR33627">
    <property type="entry name" value="TRANSPOSASE"/>
    <property type="match status" value="1"/>
</dbReference>
<proteinExistence type="predicted"/>
<evidence type="ECO:0000259" key="1">
    <source>
        <dbReference type="Pfam" id="PF13546"/>
    </source>
</evidence>
<dbReference type="EMBL" id="ASHX02000001">
    <property type="protein sequence ID" value="OEJ93738.1"/>
    <property type="molecule type" value="Genomic_DNA"/>
</dbReference>
<accession>A0A1D3DN35</accession>
<keyword evidence="3" id="KW-1185">Reference proteome</keyword>
<reference evidence="2 3" key="1">
    <citation type="journal article" date="2013" name="Genome Announc.">
        <title>Genome Sequence of Streptomyces violaceusniger Strain SPC6, a Halotolerant Streptomycete That Exhibits Rapid Growth and Development.</title>
        <authorList>
            <person name="Chen X."/>
            <person name="Zhang B."/>
            <person name="Zhang W."/>
            <person name="Wu X."/>
            <person name="Zhang M."/>
            <person name="Chen T."/>
            <person name="Liu G."/>
            <person name="Dyson P."/>
        </authorList>
    </citation>
    <scope>NUCLEOTIDE SEQUENCE [LARGE SCALE GENOMIC DNA]</scope>
    <source>
        <strain evidence="2 3">SPC6</strain>
    </source>
</reference>
<dbReference type="OrthoDB" id="3657225at2"/>
<dbReference type="eggNOG" id="COG5659">
    <property type="taxonomic scope" value="Bacteria"/>
</dbReference>
<dbReference type="Pfam" id="PF13546">
    <property type="entry name" value="DDE_5"/>
    <property type="match status" value="1"/>
</dbReference>
<dbReference type="InterPro" id="IPR039365">
    <property type="entry name" value="IS701-like"/>
</dbReference>